<evidence type="ECO:0000313" key="2">
    <source>
        <dbReference type="Proteomes" id="UP000030652"/>
    </source>
</evidence>
<proteinExistence type="predicted"/>
<evidence type="ECO:0000313" key="1">
    <source>
        <dbReference type="EMBL" id="KHE91980.1"/>
    </source>
</evidence>
<protein>
    <submittedName>
        <fullName evidence="1">Uncharacterized protein</fullName>
    </submittedName>
</protein>
<name>A0A0B0EMS9_9BACT</name>
<reference evidence="1 2" key="1">
    <citation type="submission" date="2014-10" db="EMBL/GenBank/DDBJ databases">
        <title>Draft genome of anammox bacterium scalindua brodae, obtained using differential coverage binning of sequence data from two enrichment reactors.</title>
        <authorList>
            <person name="Speth D.R."/>
            <person name="Russ L."/>
            <person name="Kartal B."/>
            <person name="Op den Camp H.J."/>
            <person name="Dutilh B.E."/>
            <person name="Jetten M.S."/>
        </authorList>
    </citation>
    <scope>NUCLEOTIDE SEQUENCE [LARGE SCALE GENOMIC DNA]</scope>
    <source>
        <strain evidence="1">RU1</strain>
    </source>
</reference>
<gene>
    <name evidence="1" type="ORF">SCABRO_02292</name>
</gene>
<comment type="caution">
    <text evidence="1">The sequence shown here is derived from an EMBL/GenBank/DDBJ whole genome shotgun (WGS) entry which is preliminary data.</text>
</comment>
<dbReference type="AlphaFoldDB" id="A0A0B0EMS9"/>
<dbReference type="Proteomes" id="UP000030652">
    <property type="component" value="Unassembled WGS sequence"/>
</dbReference>
<organism evidence="1 2">
    <name type="scientific">Candidatus Scalindua brodae</name>
    <dbReference type="NCBI Taxonomy" id="237368"/>
    <lineage>
        <taxon>Bacteria</taxon>
        <taxon>Pseudomonadati</taxon>
        <taxon>Planctomycetota</taxon>
        <taxon>Candidatus Brocadiia</taxon>
        <taxon>Candidatus Brocadiales</taxon>
        <taxon>Candidatus Scalinduaceae</taxon>
        <taxon>Candidatus Scalindua</taxon>
    </lineage>
</organism>
<sequence>MMTKKNIVKMINKGDRITYTGKLSSLLDRNLLFKLENANIETINDTTTDELVSNMREGISIYSPPSYNSETSADPGLKESLEEKNILTFEGLNKVFGKNSSISQTRKEELWNYYREKDIEWQGVVSYKGLGRNDWSRVGIRHNVGPNVELRFDEDDKNLIEMVKKEDKITYTGKLAELFGRNLLCSIEDVDIKMIGDKTIAEIEKAVSASAQAESGTDNTTDAEVIKEPEIIMEESMVPEVTKREDIEIIETVDGLIEISFEELDALFGKKNRMTESQKDRLWKEYKDKYIRWTGEVISRGKGRVSGLRMGIKNTEGTDVELVFADDKEDLVLGTDKGDKITYTGKLITRRGYILPYKLEDGNIENVLKAPETTE</sequence>
<accession>A0A0B0EMS9</accession>
<dbReference type="EMBL" id="JRYO01000159">
    <property type="protein sequence ID" value="KHE91980.1"/>
    <property type="molecule type" value="Genomic_DNA"/>
</dbReference>